<reference evidence="14 15" key="1">
    <citation type="journal article" date="2019" name="BMC Genomics">
        <title>Chromosome level assembly and comparative genome analysis confirm lager-brewing yeasts originated from a single hybridization.</title>
        <authorList>
            <person name="Salazar A.N."/>
            <person name="Gorter de Vries A.R."/>
            <person name="van den Broek M."/>
            <person name="Brouwers N."/>
            <person name="de la Torre Cortes P."/>
            <person name="Kuijpers N.G.A."/>
            <person name="Daran J.G."/>
            <person name="Abeel T."/>
        </authorList>
    </citation>
    <scope>NUCLEOTIDE SEQUENCE [LARGE SCALE GENOMIC DNA]</scope>
    <source>
        <strain evidence="14 15">CBS 1483</strain>
    </source>
</reference>
<evidence type="ECO:0000256" key="2">
    <source>
        <dbReference type="ARBA" id="ARBA00022664"/>
    </source>
</evidence>
<evidence type="ECO:0000256" key="4">
    <source>
        <dbReference type="ARBA" id="ARBA00023242"/>
    </source>
</evidence>
<evidence type="ECO:0000256" key="9">
    <source>
        <dbReference type="ARBA" id="ARBA00041264"/>
    </source>
</evidence>
<feature type="domain" description="RSE1/DDB1/CPSF1 second beta-propeller" evidence="13">
    <location>
        <begin position="559"/>
        <end position="915"/>
    </location>
</feature>
<organism evidence="14 15">
    <name type="scientific">Saccharomyces pastorianus</name>
    <name type="common">Lager yeast</name>
    <name type="synonym">Saccharomyces cerevisiae x Saccharomyces eubayanus</name>
    <dbReference type="NCBI Taxonomy" id="27292"/>
    <lineage>
        <taxon>Eukaryota</taxon>
        <taxon>Fungi</taxon>
        <taxon>Dikarya</taxon>
        <taxon>Ascomycota</taxon>
        <taxon>Saccharomycotina</taxon>
        <taxon>Saccharomycetes</taxon>
        <taxon>Saccharomycetales</taxon>
        <taxon>Saccharomycetaceae</taxon>
        <taxon>Saccharomyces</taxon>
    </lineage>
</organism>
<dbReference type="EMBL" id="CP048999">
    <property type="protein sequence ID" value="QID83621.1"/>
    <property type="molecule type" value="Genomic_DNA"/>
</dbReference>
<dbReference type="InterPro" id="IPR058543">
    <property type="entry name" value="Beta-prop_RSE1/DDB1/CPSF1_2nd"/>
</dbReference>
<evidence type="ECO:0000256" key="10">
    <source>
        <dbReference type="SAM" id="MobiDB-lite"/>
    </source>
</evidence>
<feature type="domain" description="RSE1/DDB1/CPSF1 first beta-propeller" evidence="12">
    <location>
        <begin position="12"/>
        <end position="382"/>
    </location>
</feature>
<dbReference type="GO" id="GO:0005634">
    <property type="term" value="C:nucleus"/>
    <property type="evidence" value="ECO:0007669"/>
    <property type="project" value="UniProtKB-SubCell"/>
</dbReference>
<evidence type="ECO:0000256" key="3">
    <source>
        <dbReference type="ARBA" id="ARBA00022884"/>
    </source>
</evidence>
<sequence length="1356" mass="153444">MNVYDDVVDATVVSHSITAHFTTSEYEELLVVRTNILSVYRPTRDGKLYLTYEFKFHGLITDIGVVPQQDSLLSCLLLCTGVAKISILQFNTLTNSIDTLSLHYYEDKFKDKSLVELAKTSTLRIDPGNSCALLFNNDILAFLPFQTNKNDEDDEEDEENLDEEELVHSTDEKSQTLSAFNSRKKIKSYETFTEASVILTANELYDGAKNIIDIQFLNNFTKPTISILYQPKLAWAGNSILSKLPTQYVTLTLNIQSAKKSSIIESTTIAFVKGLPWDLHTIVPVSNGAIIVGANELAFIDNTGALQSTILLNSFADKDLQKTKIIDNSSLEILFREKGTTSIWMPSSKSKNGANNNDETLLLMDIKSNIYYIQMEAEGRLLITFDIFKLPIVNDLLKENSNPRSITRLNATSSNKNMDLFIGFGSGNALVLRLNNLKSTIETREEHKTSFSDQNTLMDDNDEDDEEMDDLYADEAPENGLTNTGSKDTVETVQPFDIELLSSLKNIGPITSLTVGKVSSIDDIVKGLPNPNKNEYSLVATSGNGSGSHLTAIQTSVQPEIELALKFISITQIWNLKIKGRDKYLVTTDSTKSRSDIYESDRNFELHKGGRLRRDATTVYISMFGEDKRIIQVTTNHLYLYDTHFRRLTTIKFDYEVIHVSVMDPYILITVSRGDIKIFELETKNKRKLLKIDLPEILKEMVITSGLILKSNMCNEFLIGLSKSQEEQLLFTFVTADNQIIFFTKDHNDRIFQLNGVDQLNESLYISTYTLLDEIVPDPSIKQVMINKLGHDNKEEYLAILTFGGEIYQYRKLPQKRSRFYRNVTRNDLAITGAPDNAYAKGVSSIERIMHYFPDYNGYSVIFVTGSVPYILIKEDDSTPKIFKFANIPLVSVTPWNERSVMCVDDIKNARVYTLTVNNMYYGNKLPLKQIKISNVLDDYKTLQKIVYHEKAQLYLVSYCKRIPYEALGEDGEKVVGYDEEAPHAEGFQSGILLINPKSWKVIDQIDFSKNSVVNEMRSSMIQINSKTKRKREYIIAGVANATTEDTPPTGAFHIYDVTEVVPEPGNPDTNYKLKEIFQEEVSGIVSTVCEISGRFMISQSQKVLVRDIQEDNSVIPVAFLDIPVFVTDSKSFGNLLIIGDAMQGFQFIGFDAEPYRMISLGRSISKFQTMSLEFLVNGGDMYFAATDADRNVHVLKYAPDEPNSLSGQRLVHCSSFTLHSVNSCMMLLPKNEEFGSAQVPSFQNVGGQVDGSVFKLVPLSEETYRRLYLIQQQIIDRELQLGGLNPRMERLANDFYQMGHAMRPMLDFNVIRRFSGLAIDRRRNTAQKAGRQAHFEAWRDIINIEFSLRSLCRNK</sequence>
<dbReference type="InterPro" id="IPR050358">
    <property type="entry name" value="RSE1/DDB1/CFT1"/>
</dbReference>
<dbReference type="Pfam" id="PF10433">
    <property type="entry name" value="Beta-prop_RSE1_1st"/>
    <property type="match status" value="1"/>
</dbReference>
<dbReference type="FunFam" id="2.130.10.10:FF:000937">
    <property type="entry name" value="Cft1p"/>
    <property type="match status" value="1"/>
</dbReference>
<dbReference type="InterPro" id="IPR004871">
    <property type="entry name" value="RSE1/DDB1/CPSF1_C"/>
</dbReference>
<keyword evidence="4" id="KW-0539">Nucleus</keyword>
<protein>
    <recommendedName>
        <fullName evidence="8">Protein CFT1</fullName>
    </recommendedName>
    <alternativeName>
        <fullName evidence="9">Cleavage factor two protein 1</fullName>
    </alternativeName>
    <alternativeName>
        <fullName evidence="7">Protein cft1</fullName>
    </alternativeName>
</protein>
<dbReference type="SUPFAM" id="SSF69322">
    <property type="entry name" value="Tricorn protease domain 2"/>
    <property type="match status" value="1"/>
</dbReference>
<evidence type="ECO:0000256" key="8">
    <source>
        <dbReference type="ARBA" id="ARBA00039443"/>
    </source>
</evidence>
<evidence type="ECO:0000313" key="15">
    <source>
        <dbReference type="Proteomes" id="UP000501346"/>
    </source>
</evidence>
<dbReference type="Proteomes" id="UP000501346">
    <property type="component" value="Chromosome SeII-SeIV"/>
</dbReference>
<gene>
    <name evidence="14" type="primary">CFT1_2</name>
    <name evidence="14" type="ORF">GRS66_006091</name>
</gene>
<comment type="function">
    <text evidence="5">RNA-binding component of the cleavage and polyadenylation factor (CPF) complex, which plays a key role in polyadenylation-dependent pre-mRNA 3'-end formation and cooperates with cleavage factors including the CFIA complex and NAB4/CFIB. Involved in poly(A) site recognition. May be involved in coupling transcription termination and mRNA 3'-end formation.</text>
</comment>
<evidence type="ECO:0000259" key="12">
    <source>
        <dbReference type="Pfam" id="PF10433"/>
    </source>
</evidence>
<keyword evidence="2" id="KW-0507">mRNA processing</keyword>
<proteinExistence type="inferred from homology"/>
<evidence type="ECO:0000256" key="6">
    <source>
        <dbReference type="ARBA" id="ARBA00038304"/>
    </source>
</evidence>
<keyword evidence="3" id="KW-0694">RNA-binding</keyword>
<evidence type="ECO:0000256" key="1">
    <source>
        <dbReference type="ARBA" id="ARBA00004123"/>
    </source>
</evidence>
<dbReference type="InterPro" id="IPR015943">
    <property type="entry name" value="WD40/YVTN_repeat-like_dom_sf"/>
</dbReference>
<dbReference type="GO" id="GO:0006397">
    <property type="term" value="P:mRNA processing"/>
    <property type="evidence" value="ECO:0007669"/>
    <property type="project" value="UniProtKB-KW"/>
</dbReference>
<dbReference type="Gene3D" id="2.130.10.10">
    <property type="entry name" value="YVTN repeat-like/Quinoprotein amine dehydrogenase"/>
    <property type="match status" value="3"/>
</dbReference>
<evidence type="ECO:0000259" key="13">
    <source>
        <dbReference type="Pfam" id="PF23726"/>
    </source>
</evidence>
<dbReference type="PANTHER" id="PTHR10644">
    <property type="entry name" value="DNA REPAIR/RNA PROCESSING CPSF FAMILY"/>
    <property type="match status" value="1"/>
</dbReference>
<dbReference type="InterPro" id="IPR018846">
    <property type="entry name" value="Beta-prop_RSE1/DDB1/CPSF1_1st"/>
</dbReference>
<evidence type="ECO:0000256" key="7">
    <source>
        <dbReference type="ARBA" id="ARBA00039187"/>
    </source>
</evidence>
<dbReference type="GO" id="GO:0003723">
    <property type="term" value="F:RNA binding"/>
    <property type="evidence" value="ECO:0007669"/>
    <property type="project" value="UniProtKB-KW"/>
</dbReference>
<comment type="subcellular location">
    <subcellularLocation>
        <location evidence="1">Nucleus</location>
    </subcellularLocation>
</comment>
<evidence type="ECO:0000256" key="5">
    <source>
        <dbReference type="ARBA" id="ARBA00037232"/>
    </source>
</evidence>
<feature type="domain" description="RSE1/DDB1/CPSF1 C-terminal" evidence="11">
    <location>
        <begin position="989"/>
        <end position="1316"/>
    </location>
</feature>
<dbReference type="FunFam" id="2.130.10.10:FF:000876">
    <property type="entry name" value="Cft1p"/>
    <property type="match status" value="1"/>
</dbReference>
<feature type="region of interest" description="Disordered" evidence="10">
    <location>
        <begin position="444"/>
        <end position="466"/>
    </location>
</feature>
<accession>A0A6C1E3R6</accession>
<dbReference type="Pfam" id="PF03178">
    <property type="entry name" value="CPSF_A"/>
    <property type="match status" value="1"/>
</dbReference>
<evidence type="ECO:0000259" key="11">
    <source>
        <dbReference type="Pfam" id="PF03178"/>
    </source>
</evidence>
<dbReference type="Pfam" id="PF23726">
    <property type="entry name" value="Beta-prop_RSE1_2nd"/>
    <property type="match status" value="1"/>
</dbReference>
<evidence type="ECO:0000313" key="14">
    <source>
        <dbReference type="EMBL" id="QID83621.1"/>
    </source>
</evidence>
<dbReference type="OrthoDB" id="6109at2759"/>
<name>A0A6C1E3R6_SACPS</name>
<comment type="similarity">
    <text evidence="6">Belongs to the CFT1 family.</text>
</comment>
<keyword evidence="15" id="KW-1185">Reference proteome</keyword>